<sequence length="444" mass="50987">MLSITIISFLSVLFFLISNVIYRIAGIRLKGNGAHPLSLLVIVQFCIFSFPGVIAISFFGIQSERYAGISDSVRFEIGMWYVYSIVVFMFCSVFFLKIFNVKNYNRFVATNIDSITSRRYAVIIVTLALLALIAKLIFSKTPPLLYLISGNAEMAYNARIDIQTNPQSYYLPYISNVISLLSVFQFYLVFYIFTFSSRRGKGKLLLLLLSFVLAATECLYETQKAPIVFLFLGIIFIIYLRSQAIMKLLLMFLIVAVMVVVLQAYVIDANLTDAFNTSLDRFILGQNQGFYHIINSIKPNDKYWFSSFYFIERLGITPARADVDVIPYIDIYKNVDIVNVNSYYLGEAWSMFGYYGLVFSPLIVGFSVALFVKILDLLIGFNPIFFIPFSIYIIPEFRINQAFNYFLYGKEFVFKLLMVIFIALVVSTLERIRIGVTKWNKRES</sequence>
<dbReference type="AlphaFoldDB" id="A0AAW3XPI3"/>
<gene>
    <name evidence="2" type="ORF">H9R40_22325</name>
</gene>
<name>A0AAW3XPI3_9ENTR</name>
<feature type="transmembrane region" description="Helical" evidence="1">
    <location>
        <begin position="414"/>
        <end position="432"/>
    </location>
</feature>
<proteinExistence type="predicted"/>
<feature type="transmembrane region" description="Helical" evidence="1">
    <location>
        <begin position="352"/>
        <end position="372"/>
    </location>
</feature>
<keyword evidence="1" id="KW-0812">Transmembrane</keyword>
<accession>A0AAW3XPI3</accession>
<feature type="transmembrane region" description="Helical" evidence="1">
    <location>
        <begin position="120"/>
        <end position="138"/>
    </location>
</feature>
<protein>
    <recommendedName>
        <fullName evidence="4">Wzy</fullName>
    </recommendedName>
</protein>
<feature type="transmembrane region" description="Helical" evidence="1">
    <location>
        <begin position="204"/>
        <end position="220"/>
    </location>
</feature>
<comment type="caution">
    <text evidence="2">The sequence shown here is derived from an EMBL/GenBank/DDBJ whole genome shotgun (WGS) entry which is preliminary data.</text>
</comment>
<feature type="transmembrane region" description="Helical" evidence="1">
    <location>
        <begin position="377"/>
        <end position="394"/>
    </location>
</feature>
<feature type="transmembrane region" description="Helical" evidence="1">
    <location>
        <begin position="37"/>
        <end position="60"/>
    </location>
</feature>
<keyword evidence="1" id="KW-1133">Transmembrane helix</keyword>
<evidence type="ECO:0008006" key="4">
    <source>
        <dbReference type="Google" id="ProtNLM"/>
    </source>
</evidence>
<evidence type="ECO:0000313" key="3">
    <source>
        <dbReference type="Proteomes" id="UP000613022"/>
    </source>
</evidence>
<dbReference type="RefSeq" id="WP_133255918.1">
    <property type="nucleotide sequence ID" value="NZ_AP022498.1"/>
</dbReference>
<feature type="transmembrane region" description="Helical" evidence="1">
    <location>
        <begin position="226"/>
        <end position="241"/>
    </location>
</feature>
<organism evidence="2 3">
    <name type="scientific">Enterobacter kobei</name>
    <dbReference type="NCBI Taxonomy" id="208224"/>
    <lineage>
        <taxon>Bacteria</taxon>
        <taxon>Pseudomonadati</taxon>
        <taxon>Pseudomonadota</taxon>
        <taxon>Gammaproteobacteria</taxon>
        <taxon>Enterobacterales</taxon>
        <taxon>Enterobacteriaceae</taxon>
        <taxon>Enterobacter</taxon>
        <taxon>Enterobacter cloacae complex</taxon>
    </lineage>
</organism>
<dbReference type="Proteomes" id="UP000613022">
    <property type="component" value="Unassembled WGS sequence"/>
</dbReference>
<feature type="transmembrane region" description="Helical" evidence="1">
    <location>
        <begin position="173"/>
        <end position="192"/>
    </location>
</feature>
<reference evidence="2" key="1">
    <citation type="submission" date="2020-08" db="EMBL/GenBank/DDBJ databases">
        <title>Distribution of Beta-Lactamase Producing Gram-Negative Bacterial Isolates in Isabela River of Santo Domingo, Dominican Republic.</title>
        <authorList>
            <person name="Calderon V."/>
            <person name="Del Rosario C."/>
            <person name="Duarte A."/>
            <person name="Bonnelly R."/>
            <person name="Barauna R."/>
            <person name="Ramos R.T."/>
            <person name="Perdomo O.P."/>
            <person name="Rodriguez De Francisco L.E."/>
            <person name="Franco De Los Santos E.F."/>
        </authorList>
    </citation>
    <scope>NUCLEOTIDE SEQUENCE</scope>
    <source>
        <strain evidence="2">INTEC_BI4_1.1</strain>
    </source>
</reference>
<feature type="transmembrane region" description="Helical" evidence="1">
    <location>
        <begin position="80"/>
        <end position="99"/>
    </location>
</feature>
<feature type="transmembrane region" description="Helical" evidence="1">
    <location>
        <begin position="248"/>
        <end position="267"/>
    </location>
</feature>
<evidence type="ECO:0000256" key="1">
    <source>
        <dbReference type="SAM" id="Phobius"/>
    </source>
</evidence>
<keyword evidence="1" id="KW-0472">Membrane</keyword>
<dbReference type="EMBL" id="JACSEP010000114">
    <property type="protein sequence ID" value="MBC6325874.1"/>
    <property type="molecule type" value="Genomic_DNA"/>
</dbReference>
<evidence type="ECO:0000313" key="2">
    <source>
        <dbReference type="EMBL" id="MBC6325874.1"/>
    </source>
</evidence>
<feature type="transmembrane region" description="Helical" evidence="1">
    <location>
        <begin position="6"/>
        <end position="25"/>
    </location>
</feature>